<reference evidence="1 2" key="1">
    <citation type="submission" date="2024-09" db="EMBL/GenBank/DDBJ databases">
        <title>Floridaenema gen nov. (Aerosakkonemataceae, Aerosakkonematales ord. nov., Cyanobacteria) from benthic tropical and subtropical fresh waters, with the description of four new species.</title>
        <authorList>
            <person name="Moretto J.A."/>
            <person name="Berthold D.E."/>
            <person name="Lefler F.W."/>
            <person name="Huang I.-S."/>
            <person name="Laughinghouse H. IV."/>
        </authorList>
    </citation>
    <scope>NUCLEOTIDE SEQUENCE [LARGE SCALE GENOMIC DNA]</scope>
    <source>
        <strain evidence="1 2">BLCC-F167</strain>
    </source>
</reference>
<evidence type="ECO:0000313" key="1">
    <source>
        <dbReference type="EMBL" id="MFB2838017.1"/>
    </source>
</evidence>
<proteinExistence type="predicted"/>
<dbReference type="RefSeq" id="WP_413280354.1">
    <property type="nucleotide sequence ID" value="NZ_JBHFNT010000231.1"/>
</dbReference>
<organism evidence="1 2">
    <name type="scientific">Floridaenema evergladense BLCC-F167</name>
    <dbReference type="NCBI Taxonomy" id="3153639"/>
    <lineage>
        <taxon>Bacteria</taxon>
        <taxon>Bacillati</taxon>
        <taxon>Cyanobacteriota</taxon>
        <taxon>Cyanophyceae</taxon>
        <taxon>Oscillatoriophycideae</taxon>
        <taxon>Aerosakkonematales</taxon>
        <taxon>Aerosakkonemataceae</taxon>
        <taxon>Floridanema</taxon>
        <taxon>Floridanema evergladense</taxon>
    </lineage>
</organism>
<sequence length="113" mass="13071">MSNIQEIEKYPEWYRELEEAKNMPAFPLDYTPEVVEIFDQFGLLCGVAFGVAYECDRITDSLPSDITFPQKSEFIAWYLDGKLALFYTESEILVNRLENIATAALFLENLEEV</sequence>
<gene>
    <name evidence="1" type="ORF">ACE1CA_26245</name>
</gene>
<dbReference type="Proteomes" id="UP001576780">
    <property type="component" value="Unassembled WGS sequence"/>
</dbReference>
<evidence type="ECO:0008006" key="3">
    <source>
        <dbReference type="Google" id="ProtNLM"/>
    </source>
</evidence>
<dbReference type="EMBL" id="JBHFNT010000231">
    <property type="protein sequence ID" value="MFB2838017.1"/>
    <property type="molecule type" value="Genomic_DNA"/>
</dbReference>
<keyword evidence="2" id="KW-1185">Reference proteome</keyword>
<evidence type="ECO:0000313" key="2">
    <source>
        <dbReference type="Proteomes" id="UP001576780"/>
    </source>
</evidence>
<comment type="caution">
    <text evidence="1">The sequence shown here is derived from an EMBL/GenBank/DDBJ whole genome shotgun (WGS) entry which is preliminary data.</text>
</comment>
<accession>A0ABV4WSC1</accession>
<name>A0ABV4WSC1_9CYAN</name>
<protein>
    <recommendedName>
        <fullName evidence="3">SxtC</fullName>
    </recommendedName>
</protein>